<reference evidence="1" key="1">
    <citation type="submission" date="2023-07" db="EMBL/GenBank/DDBJ databases">
        <title>Genome content predicts the carbon catabolic preferences of heterotrophic bacteria.</title>
        <authorList>
            <person name="Gralka M."/>
        </authorList>
    </citation>
    <scope>NUCLEOTIDE SEQUENCE</scope>
    <source>
        <strain evidence="1">F2M12</strain>
    </source>
</reference>
<proteinExistence type="predicted"/>
<comment type="caution">
    <text evidence="1">The sequence shown here is derived from an EMBL/GenBank/DDBJ whole genome shotgun (WGS) entry which is preliminary data.</text>
</comment>
<dbReference type="RefSeq" id="WP_061997633.1">
    <property type="nucleotide sequence ID" value="NZ_JAUOQI010000001.1"/>
</dbReference>
<evidence type="ECO:0008006" key="3">
    <source>
        <dbReference type="Google" id="ProtNLM"/>
    </source>
</evidence>
<accession>A0AAW7YZR1</accession>
<evidence type="ECO:0000313" key="1">
    <source>
        <dbReference type="EMBL" id="MDO6576191.1"/>
    </source>
</evidence>
<sequence length="98" mass="10900">MSEQQFLGYSRERLPDESPFDLATDGLCCLVMTLDAVKANTLNEMHNTDAFISGMVIVTSGECSNVQMAGPFDSLDEAFEYARIEHGAIRFQSKPEFI</sequence>
<dbReference type="AlphaFoldDB" id="A0AAW7YZR1"/>
<gene>
    <name evidence="1" type="ORF">Q4527_02260</name>
</gene>
<protein>
    <recommendedName>
        <fullName evidence="3">YCII-related domain-containing protein</fullName>
    </recommendedName>
</protein>
<dbReference type="EMBL" id="JAUOQI010000001">
    <property type="protein sequence ID" value="MDO6576191.1"/>
    <property type="molecule type" value="Genomic_DNA"/>
</dbReference>
<organism evidence="1 2">
    <name type="scientific">Alteromonas stellipolaris</name>
    <dbReference type="NCBI Taxonomy" id="233316"/>
    <lineage>
        <taxon>Bacteria</taxon>
        <taxon>Pseudomonadati</taxon>
        <taxon>Pseudomonadota</taxon>
        <taxon>Gammaproteobacteria</taxon>
        <taxon>Alteromonadales</taxon>
        <taxon>Alteromonadaceae</taxon>
        <taxon>Alteromonas/Salinimonas group</taxon>
        <taxon>Alteromonas</taxon>
    </lineage>
</organism>
<evidence type="ECO:0000313" key="2">
    <source>
        <dbReference type="Proteomes" id="UP001170717"/>
    </source>
</evidence>
<dbReference type="Proteomes" id="UP001170717">
    <property type="component" value="Unassembled WGS sequence"/>
</dbReference>
<name>A0AAW7YZR1_9ALTE</name>